<evidence type="ECO:0000256" key="5">
    <source>
        <dbReference type="ARBA" id="ARBA00022741"/>
    </source>
</evidence>
<dbReference type="PROSITE" id="PS01125">
    <property type="entry name" value="ROK"/>
    <property type="match status" value="1"/>
</dbReference>
<gene>
    <name evidence="9" type="ORF">CLV56_0261</name>
</gene>
<dbReference type="EC" id="2.7.1.2" evidence="2"/>
<dbReference type="SUPFAM" id="SSF53067">
    <property type="entry name" value="Actin-like ATPase domain"/>
    <property type="match status" value="1"/>
</dbReference>
<dbReference type="InterPro" id="IPR043129">
    <property type="entry name" value="ATPase_NBD"/>
</dbReference>
<evidence type="ECO:0000256" key="4">
    <source>
        <dbReference type="ARBA" id="ARBA00022679"/>
    </source>
</evidence>
<keyword evidence="6 9" id="KW-0418">Kinase</keyword>
<dbReference type="InterPro" id="IPR004654">
    <property type="entry name" value="ROK_glcA"/>
</dbReference>
<comment type="similarity">
    <text evidence="1">Belongs to the ROK (NagC/XylR) family.</text>
</comment>
<evidence type="ECO:0000256" key="6">
    <source>
        <dbReference type="ARBA" id="ARBA00022777"/>
    </source>
</evidence>
<dbReference type="Pfam" id="PF00480">
    <property type="entry name" value="ROK"/>
    <property type="match status" value="1"/>
</dbReference>
<evidence type="ECO:0000256" key="1">
    <source>
        <dbReference type="ARBA" id="ARBA00006479"/>
    </source>
</evidence>
<dbReference type="PANTHER" id="PTHR18964:SF173">
    <property type="entry name" value="GLUCOKINASE"/>
    <property type="match status" value="1"/>
</dbReference>
<protein>
    <recommendedName>
        <fullName evidence="3">Glucokinase</fullName>
        <ecNumber evidence="2">2.7.1.2</ecNumber>
    </recommendedName>
    <alternativeName>
        <fullName evidence="8">Glucose kinase</fullName>
    </alternativeName>
</protein>
<organism evidence="9 10">
    <name type="scientific">Mumia flava</name>
    <dbReference type="NCBI Taxonomy" id="1348852"/>
    <lineage>
        <taxon>Bacteria</taxon>
        <taxon>Bacillati</taxon>
        <taxon>Actinomycetota</taxon>
        <taxon>Actinomycetes</taxon>
        <taxon>Propionibacteriales</taxon>
        <taxon>Nocardioidaceae</taxon>
        <taxon>Mumia</taxon>
    </lineage>
</organism>
<accession>A0A0B2B326</accession>
<dbReference type="CDD" id="cd24061">
    <property type="entry name" value="ASKHA_NBD_ROK_SgGLK-like"/>
    <property type="match status" value="1"/>
</dbReference>
<dbReference type="PANTHER" id="PTHR18964">
    <property type="entry name" value="ROK (REPRESSOR, ORF, KINASE) FAMILY"/>
    <property type="match status" value="1"/>
</dbReference>
<keyword evidence="10" id="KW-1185">Reference proteome</keyword>
<evidence type="ECO:0000256" key="2">
    <source>
        <dbReference type="ARBA" id="ARBA00012323"/>
    </source>
</evidence>
<dbReference type="GO" id="GO:0004340">
    <property type="term" value="F:glucokinase activity"/>
    <property type="evidence" value="ECO:0007669"/>
    <property type="project" value="UniProtKB-EC"/>
</dbReference>
<keyword evidence="7" id="KW-0067">ATP-binding</keyword>
<dbReference type="RefSeq" id="WP_039368655.1">
    <property type="nucleotide sequence ID" value="NZ_PGEZ01000001.1"/>
</dbReference>
<reference evidence="9 10" key="1">
    <citation type="submission" date="2017-11" db="EMBL/GenBank/DDBJ databases">
        <title>Genomic Encyclopedia of Archaeal and Bacterial Type Strains, Phase II (KMG-II): From Individual Species to Whole Genera.</title>
        <authorList>
            <person name="Goeker M."/>
        </authorList>
    </citation>
    <scope>NUCLEOTIDE SEQUENCE [LARGE SCALE GENOMIC DNA]</scope>
    <source>
        <strain evidence="9 10">DSM 27763</strain>
    </source>
</reference>
<dbReference type="InterPro" id="IPR049874">
    <property type="entry name" value="ROK_cs"/>
</dbReference>
<dbReference type="Gene3D" id="3.30.420.40">
    <property type="match status" value="2"/>
</dbReference>
<dbReference type="GO" id="GO:0005737">
    <property type="term" value="C:cytoplasm"/>
    <property type="evidence" value="ECO:0007669"/>
    <property type="project" value="InterPro"/>
</dbReference>
<sequence>MGLTVGVDIGGTKIAIGVVDVDGTIVAQDRLETPATEPGLITDAVARAVAGLKERHEIEAVGVGAAGFVDAARRTVLFAPNIEWEDERIADELERRTDLPVVVENDANAAAWGEFRFGAGADVDDLLLVTVGTGIGGGIVQAGQLNRGANGVAAEIGHLRVVPAGIKCGCGQYGCWEQYGSGRALVRQAQDRIQAGMKEVAALSALVDGDPSRITGPLITEEARRGDPLAIDLIADVGRWLGEGIASLVAVLDPSVVAVGGGVAKAGDLLLDPARAAFWRTLPAALNRPQAAIRRATLGNDAGMIGAADLARSHA</sequence>
<dbReference type="EMBL" id="PGEZ01000001">
    <property type="protein sequence ID" value="PJJ56057.1"/>
    <property type="molecule type" value="Genomic_DNA"/>
</dbReference>
<dbReference type="Proteomes" id="UP000230842">
    <property type="component" value="Unassembled WGS sequence"/>
</dbReference>
<comment type="caution">
    <text evidence="9">The sequence shown here is derived from an EMBL/GenBank/DDBJ whole genome shotgun (WGS) entry which is preliminary data.</text>
</comment>
<dbReference type="NCBIfam" id="TIGR00744">
    <property type="entry name" value="ROK_glcA_fam"/>
    <property type="match status" value="1"/>
</dbReference>
<proteinExistence type="inferred from homology"/>
<dbReference type="AlphaFoldDB" id="A0A0B2B326"/>
<dbReference type="GO" id="GO:0006096">
    <property type="term" value="P:glycolytic process"/>
    <property type="evidence" value="ECO:0007669"/>
    <property type="project" value="InterPro"/>
</dbReference>
<name>A0A0B2B326_9ACTN</name>
<keyword evidence="4" id="KW-0808">Transferase</keyword>
<dbReference type="GO" id="GO:0005524">
    <property type="term" value="F:ATP binding"/>
    <property type="evidence" value="ECO:0007669"/>
    <property type="project" value="UniProtKB-KW"/>
</dbReference>
<keyword evidence="5" id="KW-0547">Nucleotide-binding</keyword>
<evidence type="ECO:0000313" key="10">
    <source>
        <dbReference type="Proteomes" id="UP000230842"/>
    </source>
</evidence>
<evidence type="ECO:0000256" key="8">
    <source>
        <dbReference type="ARBA" id="ARBA00032386"/>
    </source>
</evidence>
<evidence type="ECO:0000313" key="9">
    <source>
        <dbReference type="EMBL" id="PJJ56057.1"/>
    </source>
</evidence>
<evidence type="ECO:0000256" key="7">
    <source>
        <dbReference type="ARBA" id="ARBA00022840"/>
    </source>
</evidence>
<evidence type="ECO:0000256" key="3">
    <source>
        <dbReference type="ARBA" id="ARBA00014701"/>
    </source>
</evidence>
<dbReference type="InterPro" id="IPR000600">
    <property type="entry name" value="ROK"/>
</dbReference>